<dbReference type="Proteomes" id="UP000183208">
    <property type="component" value="Unassembled WGS sequence"/>
</dbReference>
<dbReference type="SUPFAM" id="SSF56112">
    <property type="entry name" value="Protein kinase-like (PK-like)"/>
    <property type="match status" value="1"/>
</dbReference>
<dbReference type="PANTHER" id="PTHR39441">
    <property type="entry name" value="DUF2252 DOMAIN-CONTAINING PROTEIN"/>
    <property type="match status" value="1"/>
</dbReference>
<dbReference type="InterPro" id="IPR011009">
    <property type="entry name" value="Kinase-like_dom_sf"/>
</dbReference>
<protein>
    <submittedName>
        <fullName evidence="1">Uncharacterized conserved protein, DUF2252 family</fullName>
    </submittedName>
</protein>
<organism evidence="1 2">
    <name type="scientific">Bradyrhizobium lablabi</name>
    <dbReference type="NCBI Taxonomy" id="722472"/>
    <lineage>
        <taxon>Bacteria</taxon>
        <taxon>Pseudomonadati</taxon>
        <taxon>Pseudomonadota</taxon>
        <taxon>Alphaproteobacteria</taxon>
        <taxon>Hyphomicrobiales</taxon>
        <taxon>Nitrobacteraceae</taxon>
        <taxon>Bradyrhizobium</taxon>
    </lineage>
</organism>
<dbReference type="PANTHER" id="PTHR39441:SF1">
    <property type="entry name" value="DUF2252 DOMAIN-CONTAINING PROTEIN"/>
    <property type="match status" value="1"/>
</dbReference>
<dbReference type="EMBL" id="FNTI01000001">
    <property type="protein sequence ID" value="SEC77405.1"/>
    <property type="molecule type" value="Genomic_DNA"/>
</dbReference>
<dbReference type="OrthoDB" id="1491115at2"/>
<dbReference type="AlphaFoldDB" id="A0A1M6W635"/>
<evidence type="ECO:0000313" key="1">
    <source>
        <dbReference type="EMBL" id="SEC77405.1"/>
    </source>
</evidence>
<dbReference type="RefSeq" id="WP_074818823.1">
    <property type="nucleotide sequence ID" value="NZ_FNTI01000001.1"/>
</dbReference>
<sequence>MPSTRSIRPVDRAPALALKQTLKMARSAHAYVRGSTVQFYAWLEAQKRGTLPEGPAIWICGDCHAGNLGPVAGIDGRIDIQIRDFDQTVIGNPAHDLIRLALSLATASRGSDLPGVTTARILEQVIDGYQAALRHDADTIEDAPDTVQIVMKQSVGRSWKALAKERLEDPKPTIPLGTKFWPLARTERDQIEQLWETPALRHLATSLRSREDDAPVEVLDAAYWMKGCSSLGLLRFAVLLGIGKGKKRDLALMDVKEAVVAAAPRYARGKMPKDNAQRVVEGARHLSPHLGNRMEAGSIGKRSVFIRELLPQDLKIEIDRLTTKQAMKAASFLAGVVGKAHARQMDKATRQRWIKELERHRSRTLDAPSWLWSSVVALIGKHEVAYLEHCRRYASQNAAA</sequence>
<name>A0A1M6W635_9BRAD</name>
<gene>
    <name evidence="1" type="ORF">SAMN05444171_2228</name>
</gene>
<dbReference type="InterPro" id="IPR018721">
    <property type="entry name" value="DUF2252"/>
</dbReference>
<proteinExistence type="predicted"/>
<evidence type="ECO:0000313" key="2">
    <source>
        <dbReference type="Proteomes" id="UP000183208"/>
    </source>
</evidence>
<reference evidence="1 2" key="1">
    <citation type="submission" date="2016-10" db="EMBL/GenBank/DDBJ databases">
        <authorList>
            <person name="de Groot N.N."/>
        </authorList>
    </citation>
    <scope>NUCLEOTIDE SEQUENCE [LARGE SCALE GENOMIC DNA]</scope>
    <source>
        <strain evidence="1 2">GAS522</strain>
    </source>
</reference>
<dbReference type="Pfam" id="PF10009">
    <property type="entry name" value="DUF2252"/>
    <property type="match status" value="1"/>
</dbReference>
<accession>A0A1M6W635</accession>